<accession>A0AAV4QUD5</accession>
<evidence type="ECO:0000313" key="2">
    <source>
        <dbReference type="EMBL" id="GIY11283.1"/>
    </source>
</evidence>
<dbReference type="AlphaFoldDB" id="A0AAV4QUD5"/>
<reference evidence="2 3" key="1">
    <citation type="submission" date="2021-06" db="EMBL/GenBank/DDBJ databases">
        <title>Caerostris darwini draft genome.</title>
        <authorList>
            <person name="Kono N."/>
            <person name="Arakawa K."/>
        </authorList>
    </citation>
    <scope>NUCLEOTIDE SEQUENCE [LARGE SCALE GENOMIC DNA]</scope>
</reference>
<organism evidence="2 3">
    <name type="scientific">Caerostris darwini</name>
    <dbReference type="NCBI Taxonomy" id="1538125"/>
    <lineage>
        <taxon>Eukaryota</taxon>
        <taxon>Metazoa</taxon>
        <taxon>Ecdysozoa</taxon>
        <taxon>Arthropoda</taxon>
        <taxon>Chelicerata</taxon>
        <taxon>Arachnida</taxon>
        <taxon>Araneae</taxon>
        <taxon>Araneomorphae</taxon>
        <taxon>Entelegynae</taxon>
        <taxon>Araneoidea</taxon>
        <taxon>Araneidae</taxon>
        <taxon>Caerostris</taxon>
    </lineage>
</organism>
<protein>
    <submittedName>
        <fullName evidence="2">Uncharacterized protein</fullName>
    </submittedName>
</protein>
<proteinExistence type="predicted"/>
<dbReference type="Proteomes" id="UP001054837">
    <property type="component" value="Unassembled WGS sequence"/>
</dbReference>
<name>A0AAV4QUD5_9ARAC</name>
<sequence>MQLPFHFAFPFIFALDNRTLSFSRKDGQMEKKRECTKRTRKEDRKMRSTKINKSLCAFPPPPSFELLGNILLESTCGEEYYGNRVLTSKLVPVFDSKVSRK</sequence>
<keyword evidence="3" id="KW-1185">Reference proteome</keyword>
<feature type="region of interest" description="Disordered" evidence="1">
    <location>
        <begin position="26"/>
        <end position="48"/>
    </location>
</feature>
<feature type="compositionally biased region" description="Basic and acidic residues" evidence="1">
    <location>
        <begin position="26"/>
        <end position="46"/>
    </location>
</feature>
<comment type="caution">
    <text evidence="2">The sequence shown here is derived from an EMBL/GenBank/DDBJ whole genome shotgun (WGS) entry which is preliminary data.</text>
</comment>
<evidence type="ECO:0000256" key="1">
    <source>
        <dbReference type="SAM" id="MobiDB-lite"/>
    </source>
</evidence>
<evidence type="ECO:0000313" key="3">
    <source>
        <dbReference type="Proteomes" id="UP001054837"/>
    </source>
</evidence>
<dbReference type="EMBL" id="BPLQ01004890">
    <property type="protein sequence ID" value="GIY11283.1"/>
    <property type="molecule type" value="Genomic_DNA"/>
</dbReference>
<gene>
    <name evidence="2" type="ORF">CDAR_441671</name>
</gene>